<organism evidence="1 2">
    <name type="scientific">Acaulospora colombiana</name>
    <dbReference type="NCBI Taxonomy" id="27376"/>
    <lineage>
        <taxon>Eukaryota</taxon>
        <taxon>Fungi</taxon>
        <taxon>Fungi incertae sedis</taxon>
        <taxon>Mucoromycota</taxon>
        <taxon>Glomeromycotina</taxon>
        <taxon>Glomeromycetes</taxon>
        <taxon>Diversisporales</taxon>
        <taxon>Acaulosporaceae</taxon>
        <taxon>Acaulospora</taxon>
    </lineage>
</organism>
<accession>A0ACA9P7Q5</accession>
<evidence type="ECO:0000313" key="1">
    <source>
        <dbReference type="EMBL" id="CAG8694028.1"/>
    </source>
</evidence>
<gene>
    <name evidence="1" type="ORF">ACOLOM_LOCUS9956</name>
</gene>
<reference evidence="1" key="1">
    <citation type="submission" date="2021-06" db="EMBL/GenBank/DDBJ databases">
        <authorList>
            <person name="Kallberg Y."/>
            <person name="Tangrot J."/>
            <person name="Rosling A."/>
        </authorList>
    </citation>
    <scope>NUCLEOTIDE SEQUENCE</scope>
    <source>
        <strain evidence="1">CL356</strain>
    </source>
</reference>
<keyword evidence="2" id="KW-1185">Reference proteome</keyword>
<protein>
    <submittedName>
        <fullName evidence="1">44_t:CDS:1</fullName>
    </submittedName>
</protein>
<evidence type="ECO:0000313" key="2">
    <source>
        <dbReference type="Proteomes" id="UP000789525"/>
    </source>
</evidence>
<name>A0ACA9P7Q5_9GLOM</name>
<comment type="caution">
    <text evidence="1">The sequence shown here is derived from an EMBL/GenBank/DDBJ whole genome shotgun (WGS) entry which is preliminary data.</text>
</comment>
<feature type="non-terminal residue" evidence="1">
    <location>
        <position position="589"/>
    </location>
</feature>
<sequence>MPATDTGSTIIKEIREKRPDIGGRQLKLIYAGRLVVDHTPLSMLRQLQDNIRNSEEQQLPTSTDPRLSGETSSASKQSTREAIWLHCAVGNAEDENDPNAAPNTDSEVPVAYERLTDAGLSQDDVQSIRTIFRRLMFGNSEAAALSTNTGYAPTTAQFNRLESQWLDSITQPSIFEENEPTSSRSFLNYLLPSSVHASHARTTTQGLIFGFFFPFIAGSVVEMVSRPPAFFDGNVWPELKPDTSELSSIWQLPSDPVPEGSNNAQNSNNERSDYAQEETMGTAARGDTATEGEEEFTENNSLSPTDAPMRCLDIAMEPQPSLVFSDGMLGAIRAGLILNIEAETARERPSRGTWSDVGDYFHDYISDFVSLLADFGLDQIAAVNTHADGQEREIVSLKEQIATLQRENEQLKTSFNKVSAACGPSYPLHCLGVAAGVSVRIVLERKILRLEEAIRIMAKERENALNDLADSRETQNKLFGDLASLEDDIWVLKKKYRAVAEAWVKTTGLKVPSFRTAIEEEEEGPDSRLQDQKRYRQSLRAKEQAQLPNSDAEPAEPIKPNWGEFNPAEFTSSQEEALQEETQKRELSP</sequence>
<dbReference type="EMBL" id="CAJVPT010030324">
    <property type="protein sequence ID" value="CAG8694028.1"/>
    <property type="molecule type" value="Genomic_DNA"/>
</dbReference>
<dbReference type="Proteomes" id="UP000789525">
    <property type="component" value="Unassembled WGS sequence"/>
</dbReference>
<proteinExistence type="predicted"/>